<dbReference type="SUPFAM" id="SSF52402">
    <property type="entry name" value="Adenine nucleotide alpha hydrolases-like"/>
    <property type="match status" value="1"/>
</dbReference>
<keyword evidence="2" id="KW-1185">Reference proteome</keyword>
<protein>
    <submittedName>
        <fullName evidence="1">Uncharacterized protein</fullName>
    </submittedName>
</protein>
<organism evidence="1 2">
    <name type="scientific">Parafrankia soli</name>
    <dbReference type="NCBI Taxonomy" id="2599596"/>
    <lineage>
        <taxon>Bacteria</taxon>
        <taxon>Bacillati</taxon>
        <taxon>Actinomycetota</taxon>
        <taxon>Actinomycetes</taxon>
        <taxon>Frankiales</taxon>
        <taxon>Frankiaceae</taxon>
        <taxon>Parafrankia</taxon>
    </lineage>
</organism>
<evidence type="ECO:0000313" key="1">
    <source>
        <dbReference type="EMBL" id="OHV46742.1"/>
    </source>
</evidence>
<dbReference type="OrthoDB" id="5413327at2"/>
<dbReference type="Proteomes" id="UP000179769">
    <property type="component" value="Unassembled WGS sequence"/>
</dbReference>
<dbReference type="RefSeq" id="WP_071059135.1">
    <property type="nucleotide sequence ID" value="NZ_MAXA01000001.1"/>
</dbReference>
<accession>A0A1S1RN69</accession>
<name>A0A1S1RN69_9ACTN</name>
<reference evidence="2" key="1">
    <citation type="submission" date="2016-07" db="EMBL/GenBank/DDBJ databases">
        <title>Frankia sp. NRRL B-16219 Genome sequencing.</title>
        <authorList>
            <person name="Ghodhbane-Gtari F."/>
            <person name="Swanson E."/>
            <person name="Gueddou A."/>
            <person name="Louati M."/>
            <person name="Nouioui I."/>
            <person name="Hezbri K."/>
            <person name="Abebe-Akele F."/>
            <person name="Simpson S."/>
            <person name="Morris K."/>
            <person name="Thomas K."/>
            <person name="Gtari M."/>
            <person name="Tisa L.S."/>
        </authorList>
    </citation>
    <scope>NUCLEOTIDE SEQUENCE [LARGE SCALE GENOMIC DNA]</scope>
    <source>
        <strain evidence="2">NRRL B-16219</strain>
    </source>
</reference>
<dbReference type="AlphaFoldDB" id="A0A1S1RN69"/>
<gene>
    <name evidence="1" type="ORF">BBK14_00185</name>
</gene>
<proteinExistence type="predicted"/>
<sequence length="368" mass="40499">MKVEVSSAPGDLVSIGVRGLRGVEEAYFRSSDVELAETANAGLTTALTIAMRRGVTLECAGPISEVLAARVDDYQALMSRWYPTLEPVQVLTGTARSARPAAAETFCFFSGGVDSFYTLLRNIDRVDAVVYVHGFDVGLEDVELRRVVSDSLRRTVESLGKELIELETDLRALSDPHVSWPAYVSSGLATVAHLLSRRFGRALVAGTLAYHELQPLASHPLTDPLLSSDQIAIEHDGCDATRQEKVAFIARHPVVRQNLRVCWENPGGDFNCGRCEKCLRTMLALESLGVLGEFTCFPSGLDPDVVRRVDLPGRGPRHWAVVNLRELRRANRDPVLVRALAEAIARSDARRVHRLVWRRALHGRAATT</sequence>
<dbReference type="EMBL" id="MAXA01000001">
    <property type="protein sequence ID" value="OHV46742.1"/>
    <property type="molecule type" value="Genomic_DNA"/>
</dbReference>
<comment type="caution">
    <text evidence="1">The sequence shown here is derived from an EMBL/GenBank/DDBJ whole genome shotgun (WGS) entry which is preliminary data.</text>
</comment>
<evidence type="ECO:0000313" key="2">
    <source>
        <dbReference type="Proteomes" id="UP000179769"/>
    </source>
</evidence>